<dbReference type="EMBL" id="JAGFBS010000009">
    <property type="protein sequence ID" value="KAG6377393.1"/>
    <property type="molecule type" value="Genomic_DNA"/>
</dbReference>
<comment type="caution">
    <text evidence="1">The sequence shown here is derived from an EMBL/GenBank/DDBJ whole genome shotgun (WGS) entry which is preliminary data.</text>
</comment>
<protein>
    <submittedName>
        <fullName evidence="1">Uncharacterized protein</fullName>
    </submittedName>
</protein>
<dbReference type="OrthoDB" id="2681818at2759"/>
<reference evidence="1" key="1">
    <citation type="submission" date="2021-03" db="EMBL/GenBank/DDBJ databases">
        <title>Evolutionary innovations through gain and loss of genes in the ectomycorrhizal Boletales.</title>
        <authorList>
            <person name="Wu G."/>
            <person name="Miyauchi S."/>
            <person name="Morin E."/>
            <person name="Yang Z.-L."/>
            <person name="Xu J."/>
            <person name="Martin F.M."/>
        </authorList>
    </citation>
    <scope>NUCLEOTIDE SEQUENCE</scope>
    <source>
        <strain evidence="1">BR01</strain>
    </source>
</reference>
<dbReference type="AlphaFoldDB" id="A0A8I3A9Y9"/>
<sequence>MDQLLADAYDVVCTNSPIRVPLLLSQSVLSQLPLALSLHATTPIGVSSESLPMLSQFPSSSCSNTSTGISPFIFHSVLSPLPSALSSHSNIPVTHSPLAPAILTSCYELPRSHPFITFEISRGLNKVNHKTMVGRIIEHSLNAIVEYLETGDSTDVAVAYIFNINPNNFEHPQLSFQYSLGKGYGGCRNVTCHLLKSKLGAAIVCRKLHTKCK</sequence>
<evidence type="ECO:0000313" key="1">
    <source>
        <dbReference type="EMBL" id="KAG6377393.1"/>
    </source>
</evidence>
<name>A0A8I3A9Y9_9AGAM</name>
<proteinExistence type="predicted"/>
<evidence type="ECO:0000313" key="2">
    <source>
        <dbReference type="Proteomes" id="UP000683000"/>
    </source>
</evidence>
<organism evidence="1 2">
    <name type="scientific">Boletus reticuloceps</name>
    <dbReference type="NCBI Taxonomy" id="495285"/>
    <lineage>
        <taxon>Eukaryota</taxon>
        <taxon>Fungi</taxon>
        <taxon>Dikarya</taxon>
        <taxon>Basidiomycota</taxon>
        <taxon>Agaricomycotina</taxon>
        <taxon>Agaricomycetes</taxon>
        <taxon>Agaricomycetidae</taxon>
        <taxon>Boletales</taxon>
        <taxon>Boletineae</taxon>
        <taxon>Boletaceae</taxon>
        <taxon>Boletoideae</taxon>
        <taxon>Boletus</taxon>
    </lineage>
</organism>
<keyword evidence="2" id="KW-1185">Reference proteome</keyword>
<dbReference type="Proteomes" id="UP000683000">
    <property type="component" value="Unassembled WGS sequence"/>
</dbReference>
<gene>
    <name evidence="1" type="ORF">JVT61DRAFT_15189</name>
</gene>
<accession>A0A8I3A9Y9</accession>